<keyword evidence="1" id="KW-1133">Transmembrane helix</keyword>
<evidence type="ECO:0000313" key="3">
    <source>
        <dbReference type="Proteomes" id="UP001240236"/>
    </source>
</evidence>
<organism evidence="2 3">
    <name type="scientific">Catenuloplanes indicus</name>
    <dbReference type="NCBI Taxonomy" id="137267"/>
    <lineage>
        <taxon>Bacteria</taxon>
        <taxon>Bacillati</taxon>
        <taxon>Actinomycetota</taxon>
        <taxon>Actinomycetes</taxon>
        <taxon>Micromonosporales</taxon>
        <taxon>Micromonosporaceae</taxon>
        <taxon>Catenuloplanes</taxon>
    </lineage>
</organism>
<feature type="transmembrane region" description="Helical" evidence="1">
    <location>
        <begin position="42"/>
        <end position="61"/>
    </location>
</feature>
<keyword evidence="1" id="KW-0812">Transmembrane</keyword>
<name>A0AAE4B4M6_9ACTN</name>
<sequence length="682" mass="73310">MTDTKTAPASRADILRARAEQARAAGRAVHGHPLRDQAAPHAALGVLVLAGTALHAAASASPDRAEILAGTAATCVVISIVAATFTRRRVADKKMRRRAIAAFAVIAGWLPLVTATGVTTDTVLPLVLVGFALAAHWWRLKRIPNTAVAAPAAPAAPRPDQYASLWAEHLGGPGCVLAGTRLANMRTIDAGTRYDLHLVPGKMSMGTVQAQMDNLRTGLRLKKNDQLVIEEHPNPDRDASCLQITIVTRSPVRDSVEHPGLDMTFDPATGCVSLGPFIDGEGVAQWKAYTGARLMGGFLGGGTNAGKSRMIEGVAMALANAETHPTVVWFGDGQGGASSPLLKNHADHFAGTFEHIHAQLMGMLLIVELRQDENVVDDMHEFQPTPDRPGLLGVLDECQKIFSKLANPLYWEQCQYAAGTIAAEGGKVGVALILASQQTTLDAFGGAQTPNAERIRSNLLVGNGICLRSKDPNAKQVFGIDINPKTFPKMPGYAWVVDPEEGARSAPFRGYFLTDAQRDTWPHQINWRSLDVGAANAYGDEYLRRHELAAQAIEERRRRVEARRRGQANPQGTQLRKVVPAGGDGPSAADFGILTFPVWDPTDPAKFAVAPSAKPVKELHDGHRKVLDAMRAGCQSPKAIQDATGYGERQVYNLLRELIDMVRVRKDGRGAYLLINDGQVAA</sequence>
<evidence type="ECO:0000313" key="2">
    <source>
        <dbReference type="EMBL" id="MDQ0371643.1"/>
    </source>
</evidence>
<reference evidence="2 3" key="1">
    <citation type="submission" date="2023-07" db="EMBL/GenBank/DDBJ databases">
        <title>Sequencing the genomes of 1000 actinobacteria strains.</title>
        <authorList>
            <person name="Klenk H.-P."/>
        </authorList>
    </citation>
    <scope>NUCLEOTIDE SEQUENCE [LARGE SCALE GENOMIC DNA]</scope>
    <source>
        <strain evidence="2 3">DSM 44709</strain>
    </source>
</reference>
<dbReference type="AlphaFoldDB" id="A0AAE4B4M6"/>
<gene>
    <name evidence="2" type="ORF">J2S42_008391</name>
</gene>
<dbReference type="RefSeq" id="WP_307249406.1">
    <property type="nucleotide sequence ID" value="NZ_JAUSUZ010000002.1"/>
</dbReference>
<comment type="caution">
    <text evidence="2">The sequence shown here is derived from an EMBL/GenBank/DDBJ whole genome shotgun (WGS) entry which is preliminary data.</text>
</comment>
<feature type="transmembrane region" description="Helical" evidence="1">
    <location>
        <begin position="98"/>
        <end position="117"/>
    </location>
</feature>
<dbReference type="Gene3D" id="3.40.50.300">
    <property type="entry name" value="P-loop containing nucleotide triphosphate hydrolases"/>
    <property type="match status" value="1"/>
</dbReference>
<dbReference type="InterPro" id="IPR027417">
    <property type="entry name" value="P-loop_NTPase"/>
</dbReference>
<feature type="transmembrane region" description="Helical" evidence="1">
    <location>
        <begin position="67"/>
        <end position="86"/>
    </location>
</feature>
<keyword evidence="1" id="KW-0472">Membrane</keyword>
<dbReference type="Proteomes" id="UP001240236">
    <property type="component" value="Unassembled WGS sequence"/>
</dbReference>
<protein>
    <submittedName>
        <fullName evidence="2">Uncharacterized protein</fullName>
    </submittedName>
</protein>
<accession>A0AAE4B4M6</accession>
<dbReference type="EMBL" id="JAUSUZ010000002">
    <property type="protein sequence ID" value="MDQ0371643.1"/>
    <property type="molecule type" value="Genomic_DNA"/>
</dbReference>
<keyword evidence="3" id="KW-1185">Reference proteome</keyword>
<evidence type="ECO:0000256" key="1">
    <source>
        <dbReference type="SAM" id="Phobius"/>
    </source>
</evidence>
<proteinExistence type="predicted"/>